<dbReference type="EMBL" id="CAJVPI010000007">
    <property type="protein sequence ID" value="CAG8453260.1"/>
    <property type="molecule type" value="Genomic_DNA"/>
</dbReference>
<dbReference type="PROSITE" id="PS51715">
    <property type="entry name" value="G_GB1_RHD3"/>
    <property type="match status" value="1"/>
</dbReference>
<dbReference type="InterPro" id="IPR030386">
    <property type="entry name" value="G_GB1_RHD3_dom"/>
</dbReference>
<keyword evidence="1" id="KW-0547">Nucleotide-binding</keyword>
<comment type="caution">
    <text evidence="7">The sequence shown here is derived from an EMBL/GenBank/DDBJ whole genome shotgun (WGS) entry which is preliminary data.</text>
</comment>
<evidence type="ECO:0000313" key="8">
    <source>
        <dbReference type="Proteomes" id="UP000789739"/>
    </source>
</evidence>
<feature type="coiled-coil region" evidence="4">
    <location>
        <begin position="499"/>
        <end position="548"/>
    </location>
</feature>
<gene>
    <name evidence="7" type="ORF">PBRASI_LOCUS160</name>
</gene>
<evidence type="ECO:0000256" key="2">
    <source>
        <dbReference type="ARBA" id="ARBA00023134"/>
    </source>
</evidence>
<evidence type="ECO:0000313" key="7">
    <source>
        <dbReference type="EMBL" id="CAG8453260.1"/>
    </source>
</evidence>
<keyword evidence="5" id="KW-0472">Membrane</keyword>
<comment type="similarity">
    <text evidence="3">Belongs to the TRAFAC class dynamin-like GTPase superfamily. GB1/RHD3 GTPase family.</text>
</comment>
<evidence type="ECO:0000259" key="6">
    <source>
        <dbReference type="PROSITE" id="PS51715"/>
    </source>
</evidence>
<keyword evidence="8" id="KW-1185">Reference proteome</keyword>
<dbReference type="PANTHER" id="PTHR10751">
    <property type="entry name" value="GUANYLATE BINDING PROTEIN"/>
    <property type="match status" value="1"/>
</dbReference>
<dbReference type="InterPro" id="IPR015894">
    <property type="entry name" value="Guanylate-bd_N"/>
</dbReference>
<protein>
    <submittedName>
        <fullName evidence="7">5865_t:CDS:1</fullName>
    </submittedName>
</protein>
<reference evidence="7" key="1">
    <citation type="submission" date="2021-06" db="EMBL/GenBank/DDBJ databases">
        <authorList>
            <person name="Kallberg Y."/>
            <person name="Tangrot J."/>
            <person name="Rosling A."/>
        </authorList>
    </citation>
    <scope>NUCLEOTIDE SEQUENCE</scope>
    <source>
        <strain evidence="7">BR232B</strain>
    </source>
</reference>
<dbReference type="Proteomes" id="UP000789739">
    <property type="component" value="Unassembled WGS sequence"/>
</dbReference>
<keyword evidence="2" id="KW-0342">GTP-binding</keyword>
<feature type="transmembrane region" description="Helical" evidence="5">
    <location>
        <begin position="574"/>
        <end position="593"/>
    </location>
</feature>
<dbReference type="InterPro" id="IPR027417">
    <property type="entry name" value="P-loop_NTPase"/>
</dbReference>
<dbReference type="SUPFAM" id="SSF52540">
    <property type="entry name" value="P-loop containing nucleoside triphosphate hydrolases"/>
    <property type="match status" value="1"/>
</dbReference>
<evidence type="ECO:0000256" key="4">
    <source>
        <dbReference type="SAM" id="Coils"/>
    </source>
</evidence>
<sequence>MVAFGNGIPYRQGGPIKLLEYDVTTSRIELEEEALAIINAIDEPIAVIAVVGAFRRGKSFFANLLNGRHDGFKLGNEVKSCTRGIDMWDTPFYHNGARVLILDCEGIDDPEQDYRWAVKLFILCLVISSTFVYNINGIVERDDIGRLFLMSDLSKYISPPKDTKYLPHLVVLLRDFHLIAPDDFRTHFLNQLAAVNREAAEAVKKSFADFDVFPLSHPCRQQEDLHKLSYLPSSRLDPTFIDQATLAINAIFASLSPKYISATLMNGLSYAKFLEACIDKMNDPRNSGELSIPSEYESVAIYISQKVTKSSMTVYKSKMNFYLKERGGMPLIWEEFINVHAMAFKDAHLTLLKKLIGTAGQIKKFEITFFDKIEDHKKKYQKENSKGLYKRNEGIAKSCWHRATSGLINSRMSASTFKSIILGFESDYGLNLLKCPEAAQVLTDFRKTHYSELREQLLKFGAITPETVRQQTEREQLESELLSMVIEGGTLRTKLDLTKKEARLINLQFKQKIEQLEDNIKEQDSVSKKNLKATIEEHKTVVEAVEKEQQTKIDGDEQNVLTKRQRYIRRAEEALTVIGTIAGIVGSLATIFLNH</sequence>
<organism evidence="7 8">
    <name type="scientific">Paraglomus brasilianum</name>
    <dbReference type="NCBI Taxonomy" id="144538"/>
    <lineage>
        <taxon>Eukaryota</taxon>
        <taxon>Fungi</taxon>
        <taxon>Fungi incertae sedis</taxon>
        <taxon>Mucoromycota</taxon>
        <taxon>Glomeromycotina</taxon>
        <taxon>Glomeromycetes</taxon>
        <taxon>Paraglomerales</taxon>
        <taxon>Paraglomeraceae</taxon>
        <taxon>Paraglomus</taxon>
    </lineage>
</organism>
<dbReference type="AlphaFoldDB" id="A0A9N8VFD1"/>
<dbReference type="Gene3D" id="3.40.50.300">
    <property type="entry name" value="P-loop containing nucleotide triphosphate hydrolases"/>
    <property type="match status" value="1"/>
</dbReference>
<dbReference type="GO" id="GO:0005525">
    <property type="term" value="F:GTP binding"/>
    <property type="evidence" value="ECO:0007669"/>
    <property type="project" value="UniProtKB-KW"/>
</dbReference>
<keyword evidence="4" id="KW-0175">Coiled coil</keyword>
<dbReference type="Pfam" id="PF02263">
    <property type="entry name" value="GBP"/>
    <property type="match status" value="1"/>
</dbReference>
<keyword evidence="5" id="KW-0812">Transmembrane</keyword>
<evidence type="ECO:0000256" key="1">
    <source>
        <dbReference type="ARBA" id="ARBA00022741"/>
    </source>
</evidence>
<keyword evidence="5" id="KW-1133">Transmembrane helix</keyword>
<dbReference type="OrthoDB" id="2135133at2759"/>
<name>A0A9N8VFD1_9GLOM</name>
<evidence type="ECO:0000256" key="5">
    <source>
        <dbReference type="SAM" id="Phobius"/>
    </source>
</evidence>
<proteinExistence type="inferred from homology"/>
<feature type="domain" description="GB1/RHD3-type G" evidence="6">
    <location>
        <begin position="42"/>
        <end position="264"/>
    </location>
</feature>
<evidence type="ECO:0000256" key="3">
    <source>
        <dbReference type="PROSITE-ProRule" id="PRU01052"/>
    </source>
</evidence>
<dbReference type="GO" id="GO:0003924">
    <property type="term" value="F:GTPase activity"/>
    <property type="evidence" value="ECO:0007669"/>
    <property type="project" value="InterPro"/>
</dbReference>
<accession>A0A9N8VFD1</accession>